<comment type="caution">
    <text evidence="1">The sequence shown here is derived from an EMBL/GenBank/DDBJ whole genome shotgun (WGS) entry which is preliminary data.</text>
</comment>
<evidence type="ECO:0000313" key="1">
    <source>
        <dbReference type="EMBL" id="NLD25209.1"/>
    </source>
</evidence>
<reference evidence="1 2" key="1">
    <citation type="journal article" date="2020" name="Biotechnol. Biofuels">
        <title>New insights from the biogas microbiome by comprehensive genome-resolved metagenomics of nearly 1600 species originating from multiple anaerobic digesters.</title>
        <authorList>
            <person name="Campanaro S."/>
            <person name="Treu L."/>
            <person name="Rodriguez-R L.M."/>
            <person name="Kovalovszki A."/>
            <person name="Ziels R.M."/>
            <person name="Maus I."/>
            <person name="Zhu X."/>
            <person name="Kougias P.G."/>
            <person name="Basile A."/>
            <person name="Luo G."/>
            <person name="Schluter A."/>
            <person name="Konstantinidis K.T."/>
            <person name="Angelidaki I."/>
        </authorList>
    </citation>
    <scope>NUCLEOTIDE SEQUENCE [LARGE SCALE GENOMIC DNA]</scope>
    <source>
        <strain evidence="1">AS06rmzACSIP_65</strain>
    </source>
</reference>
<accession>A0A847CZP7</accession>
<evidence type="ECO:0000313" key="2">
    <source>
        <dbReference type="Proteomes" id="UP000545876"/>
    </source>
</evidence>
<dbReference type="EMBL" id="JAAZBX010000002">
    <property type="protein sequence ID" value="NLD25209.1"/>
    <property type="molecule type" value="Genomic_DNA"/>
</dbReference>
<dbReference type="SUPFAM" id="SSF109604">
    <property type="entry name" value="HD-domain/PDEase-like"/>
    <property type="match status" value="1"/>
</dbReference>
<evidence type="ECO:0008006" key="3">
    <source>
        <dbReference type="Google" id="ProtNLM"/>
    </source>
</evidence>
<sequence length="218" mass="26234">MKKVQKNLNIEKLRKNFSHLFVGMDLQKTEIEFLFSELKEMYEQEGRYYHNLKHIERMLSFLERRVDRIEDWVSIQLAVWFHDCIYDIHDSKNEERSADFARKRLSDLGVSEDLVEKVADLILLTKKHEITAKHSNYDTKIFLDSDLMSLGGSFEEYSKIFERIKKEYSEIPSEVFKNGRRVFLQSILSKPRIFYTDEMFLEFEQDARRNLERELVSI</sequence>
<dbReference type="PANTHER" id="PTHR21174:SF0">
    <property type="entry name" value="HD PHOSPHOHYDROLASE FAMILY PROTEIN-RELATED"/>
    <property type="match status" value="1"/>
</dbReference>
<dbReference type="PANTHER" id="PTHR21174">
    <property type="match status" value="1"/>
</dbReference>
<dbReference type="Gene3D" id="1.10.3210.10">
    <property type="entry name" value="Hypothetical protein af1432"/>
    <property type="match status" value="1"/>
</dbReference>
<protein>
    <recommendedName>
        <fullName evidence="3">HD domain-containing protein</fullName>
    </recommendedName>
</protein>
<dbReference type="Proteomes" id="UP000545876">
    <property type="component" value="Unassembled WGS sequence"/>
</dbReference>
<organism evidence="1 2">
    <name type="scientific">Candidatus Dojkabacteria bacterium</name>
    <dbReference type="NCBI Taxonomy" id="2099670"/>
    <lineage>
        <taxon>Bacteria</taxon>
        <taxon>Candidatus Dojkabacteria</taxon>
    </lineage>
</organism>
<dbReference type="PIRSF" id="PIRSF035170">
    <property type="entry name" value="HD_phosphohydro"/>
    <property type="match status" value="1"/>
</dbReference>
<proteinExistence type="predicted"/>
<dbReference type="AlphaFoldDB" id="A0A847CZP7"/>
<name>A0A847CZP7_9BACT</name>
<dbReference type="InterPro" id="IPR009218">
    <property type="entry name" value="HD_phosphohydro"/>
</dbReference>
<gene>
    <name evidence="1" type="ORF">GX656_01015</name>
</gene>